<dbReference type="InterPro" id="IPR000073">
    <property type="entry name" value="AB_hydrolase_1"/>
</dbReference>
<organism evidence="2 3">
    <name type="scientific">Sinosporangium siamense</name>
    <dbReference type="NCBI Taxonomy" id="1367973"/>
    <lineage>
        <taxon>Bacteria</taxon>
        <taxon>Bacillati</taxon>
        <taxon>Actinomycetota</taxon>
        <taxon>Actinomycetes</taxon>
        <taxon>Streptosporangiales</taxon>
        <taxon>Streptosporangiaceae</taxon>
        <taxon>Sinosporangium</taxon>
    </lineage>
</organism>
<reference evidence="2" key="1">
    <citation type="submission" date="2021-01" db="EMBL/GenBank/DDBJ databases">
        <title>Whole genome shotgun sequence of Sinosporangium siamense NBRC 109515.</title>
        <authorList>
            <person name="Komaki H."/>
            <person name="Tamura T."/>
        </authorList>
    </citation>
    <scope>NUCLEOTIDE SEQUENCE</scope>
    <source>
        <strain evidence="2">NBRC 109515</strain>
    </source>
</reference>
<evidence type="ECO:0000259" key="1">
    <source>
        <dbReference type="Pfam" id="PF12697"/>
    </source>
</evidence>
<feature type="domain" description="AB hydrolase-1" evidence="1">
    <location>
        <begin position="6"/>
        <end position="228"/>
    </location>
</feature>
<dbReference type="EMBL" id="BOOW01000008">
    <property type="protein sequence ID" value="GII91192.1"/>
    <property type="molecule type" value="Genomic_DNA"/>
</dbReference>
<proteinExistence type="predicted"/>
<dbReference type="PANTHER" id="PTHR37017">
    <property type="entry name" value="AB HYDROLASE-1 DOMAIN-CONTAINING PROTEIN-RELATED"/>
    <property type="match status" value="1"/>
</dbReference>
<keyword evidence="3" id="KW-1185">Reference proteome</keyword>
<dbReference type="Pfam" id="PF12697">
    <property type="entry name" value="Abhydrolase_6"/>
    <property type="match status" value="1"/>
</dbReference>
<dbReference type="InterPro" id="IPR029058">
    <property type="entry name" value="AB_hydrolase_fold"/>
</dbReference>
<dbReference type="RefSeq" id="WP_204022339.1">
    <property type="nucleotide sequence ID" value="NZ_BOOW01000008.1"/>
</dbReference>
<dbReference type="Proteomes" id="UP000606172">
    <property type="component" value="Unassembled WGS sequence"/>
</dbReference>
<dbReference type="Gene3D" id="3.40.50.1820">
    <property type="entry name" value="alpha/beta hydrolase"/>
    <property type="match status" value="1"/>
</dbReference>
<accession>A0A919RCJ9</accession>
<gene>
    <name evidence="2" type="ORF">Ssi02_14230</name>
</gene>
<dbReference type="PANTHER" id="PTHR37017:SF13">
    <property type="entry name" value="AB HYDROLASE-1 DOMAIN-CONTAINING PROTEIN"/>
    <property type="match status" value="1"/>
</dbReference>
<dbReference type="AlphaFoldDB" id="A0A919RCJ9"/>
<dbReference type="GO" id="GO:0003824">
    <property type="term" value="F:catalytic activity"/>
    <property type="evidence" value="ECO:0007669"/>
    <property type="project" value="UniProtKB-ARBA"/>
</dbReference>
<dbReference type="SUPFAM" id="SSF53474">
    <property type="entry name" value="alpha/beta-Hydrolases"/>
    <property type="match status" value="1"/>
</dbReference>
<sequence>MTADGIVLVHGAMHNSSCWNPVIPHLRLPAVAVDLPGRAGARLNRLVSLEGWAATVADTVKRHDLKRAMVVAHCLGGLSVLDLAKRVPGRVRDLVLVAGVVPRNGQSYLDTLPSPLARLREVMLRRRDEVMLPRLLAKMLLFHDIDRSARRSLLAGLVPERSSVLSTPVRTRFTEGVRLSYVHTTRDRIVPMRAQRRYVARLGDTVTRAFLNCGHSVFAACPRELADVLNRLAFA</sequence>
<dbReference type="InterPro" id="IPR052897">
    <property type="entry name" value="Sec-Metab_Biosynth_Hydrolase"/>
</dbReference>
<evidence type="ECO:0000313" key="3">
    <source>
        <dbReference type="Proteomes" id="UP000606172"/>
    </source>
</evidence>
<comment type="caution">
    <text evidence="2">The sequence shown here is derived from an EMBL/GenBank/DDBJ whole genome shotgun (WGS) entry which is preliminary data.</text>
</comment>
<name>A0A919RCJ9_9ACTN</name>
<evidence type="ECO:0000313" key="2">
    <source>
        <dbReference type="EMBL" id="GII91192.1"/>
    </source>
</evidence>
<protein>
    <recommendedName>
        <fullName evidence="1">AB hydrolase-1 domain-containing protein</fullName>
    </recommendedName>
</protein>